<feature type="domain" description="LEM" evidence="3">
    <location>
        <begin position="871"/>
        <end position="915"/>
    </location>
</feature>
<dbReference type="PANTHER" id="PTHR46427">
    <property type="entry name" value="ANKYRIN REPEAT AND LEM DOMAIN-CONTAINING PROTEIN 1"/>
    <property type="match status" value="1"/>
</dbReference>
<dbReference type="InterPro" id="IPR036770">
    <property type="entry name" value="Ankyrin_rpt-contain_sf"/>
</dbReference>
<dbReference type="Ensembl" id="ENSLLTT00000006863.1">
    <property type="protein sequence ID" value="ENSLLTP00000006607.1"/>
    <property type="gene ID" value="ENSLLTG00000005040.1"/>
</dbReference>
<dbReference type="InterPro" id="IPR011015">
    <property type="entry name" value="LEM/LEM-like_dom_sf"/>
</dbReference>
<dbReference type="Pfam" id="PF12796">
    <property type="entry name" value="Ank_2"/>
    <property type="match status" value="1"/>
</dbReference>
<dbReference type="CDD" id="cd12934">
    <property type="entry name" value="LEM"/>
    <property type="match status" value="1"/>
</dbReference>
<dbReference type="PROSITE" id="PS50088">
    <property type="entry name" value="ANK_REPEAT"/>
    <property type="match status" value="2"/>
</dbReference>
<evidence type="ECO:0000313" key="5">
    <source>
        <dbReference type="Proteomes" id="UP000694406"/>
    </source>
</evidence>
<feature type="region of interest" description="Disordered" evidence="2">
    <location>
        <begin position="296"/>
        <end position="350"/>
    </location>
</feature>
<feature type="region of interest" description="Disordered" evidence="2">
    <location>
        <begin position="258"/>
        <end position="281"/>
    </location>
</feature>
<dbReference type="InterPro" id="IPR034998">
    <property type="entry name" value="ANKLE1"/>
</dbReference>
<dbReference type="PANTHER" id="PTHR46427:SF1">
    <property type="entry name" value="ANKYRIN REPEAT AND LEM DOMAIN-CONTAINING PROTEIN 1"/>
    <property type="match status" value="1"/>
</dbReference>
<dbReference type="SUPFAM" id="SSF48403">
    <property type="entry name" value="Ankyrin repeat"/>
    <property type="match status" value="1"/>
</dbReference>
<dbReference type="SMART" id="SM00248">
    <property type="entry name" value="ANK"/>
    <property type="match status" value="4"/>
</dbReference>
<protein>
    <recommendedName>
        <fullName evidence="3">LEM domain-containing protein</fullName>
    </recommendedName>
</protein>
<accession>A0A8C5RRX0</accession>
<evidence type="ECO:0000313" key="4">
    <source>
        <dbReference type="Ensembl" id="ENSLLTP00000006607.1"/>
    </source>
</evidence>
<dbReference type="GO" id="GO:0004520">
    <property type="term" value="F:DNA endonuclease activity"/>
    <property type="evidence" value="ECO:0007669"/>
    <property type="project" value="TreeGrafter"/>
</dbReference>
<dbReference type="Gene3D" id="1.10.720.40">
    <property type="match status" value="1"/>
</dbReference>
<keyword evidence="1" id="KW-0040">ANK repeat</keyword>
<dbReference type="InterPro" id="IPR002110">
    <property type="entry name" value="Ankyrin_rpt"/>
</dbReference>
<feature type="region of interest" description="Disordered" evidence="2">
    <location>
        <begin position="495"/>
        <end position="630"/>
    </location>
</feature>
<name>A0A8C5RRX0_LATLA</name>
<feature type="region of interest" description="Disordered" evidence="2">
    <location>
        <begin position="691"/>
        <end position="738"/>
    </location>
</feature>
<feature type="region of interest" description="Disordered" evidence="2">
    <location>
        <begin position="786"/>
        <end position="818"/>
    </location>
</feature>
<dbReference type="GO" id="GO:0005654">
    <property type="term" value="C:nucleoplasm"/>
    <property type="evidence" value="ECO:0007669"/>
    <property type="project" value="TreeGrafter"/>
</dbReference>
<feature type="region of interest" description="Disordered" evidence="2">
    <location>
        <begin position="172"/>
        <end position="227"/>
    </location>
</feature>
<dbReference type="GeneTree" id="ENSGT00510000049316"/>
<dbReference type="SUPFAM" id="SSF63451">
    <property type="entry name" value="LEM domain"/>
    <property type="match status" value="1"/>
</dbReference>
<evidence type="ECO:0000256" key="2">
    <source>
        <dbReference type="SAM" id="MobiDB-lite"/>
    </source>
</evidence>
<feature type="compositionally biased region" description="Low complexity" evidence="2">
    <location>
        <begin position="844"/>
        <end position="854"/>
    </location>
</feature>
<dbReference type="InterPro" id="IPR003887">
    <property type="entry name" value="LEM_dom"/>
</dbReference>
<feature type="compositionally biased region" description="Low complexity" evidence="2">
    <location>
        <begin position="549"/>
        <end position="559"/>
    </location>
</feature>
<feature type="compositionally biased region" description="Polar residues" evidence="2">
    <location>
        <begin position="216"/>
        <end position="227"/>
    </location>
</feature>
<reference evidence="4" key="2">
    <citation type="submission" date="2025-09" db="UniProtKB">
        <authorList>
            <consortium name="Ensembl"/>
        </authorList>
    </citation>
    <scope>IDENTIFICATION</scope>
</reference>
<evidence type="ECO:0000256" key="1">
    <source>
        <dbReference type="PROSITE-ProRule" id="PRU00023"/>
    </source>
</evidence>
<feature type="repeat" description="ANK" evidence="1">
    <location>
        <begin position="96"/>
        <end position="128"/>
    </location>
</feature>
<keyword evidence="5" id="KW-1185">Reference proteome</keyword>
<organism evidence="4 5">
    <name type="scientific">Laticauda laticaudata</name>
    <name type="common">Blue-ringed sea krait</name>
    <name type="synonym">Blue-lipped sea krait</name>
    <dbReference type="NCBI Taxonomy" id="8630"/>
    <lineage>
        <taxon>Eukaryota</taxon>
        <taxon>Metazoa</taxon>
        <taxon>Chordata</taxon>
        <taxon>Craniata</taxon>
        <taxon>Vertebrata</taxon>
        <taxon>Euteleostomi</taxon>
        <taxon>Lepidosauria</taxon>
        <taxon>Squamata</taxon>
        <taxon>Bifurcata</taxon>
        <taxon>Unidentata</taxon>
        <taxon>Episquamata</taxon>
        <taxon>Toxicofera</taxon>
        <taxon>Serpentes</taxon>
        <taxon>Colubroidea</taxon>
        <taxon>Elapidae</taxon>
        <taxon>Laticaudinae</taxon>
        <taxon>Laticauda</taxon>
    </lineage>
</organism>
<dbReference type="GO" id="GO:0000712">
    <property type="term" value="P:resolution of meiotic recombination intermediates"/>
    <property type="evidence" value="ECO:0007669"/>
    <property type="project" value="TreeGrafter"/>
</dbReference>
<dbReference type="GO" id="GO:0005737">
    <property type="term" value="C:cytoplasm"/>
    <property type="evidence" value="ECO:0007669"/>
    <property type="project" value="TreeGrafter"/>
</dbReference>
<dbReference type="Proteomes" id="UP000694406">
    <property type="component" value="Unplaced"/>
</dbReference>
<evidence type="ECO:0000259" key="3">
    <source>
        <dbReference type="PROSITE" id="PS50954"/>
    </source>
</evidence>
<dbReference type="PROSITE" id="PS50297">
    <property type="entry name" value="ANK_REP_REGION"/>
    <property type="match status" value="1"/>
</dbReference>
<feature type="region of interest" description="Disordered" evidence="2">
    <location>
        <begin position="837"/>
        <end position="873"/>
    </location>
</feature>
<dbReference type="SMART" id="SM00540">
    <property type="entry name" value="LEM"/>
    <property type="match status" value="1"/>
</dbReference>
<feature type="compositionally biased region" description="Low complexity" evidence="2">
    <location>
        <begin position="179"/>
        <end position="191"/>
    </location>
</feature>
<feature type="repeat" description="ANK" evidence="1">
    <location>
        <begin position="60"/>
        <end position="95"/>
    </location>
</feature>
<reference evidence="4" key="1">
    <citation type="submission" date="2025-08" db="UniProtKB">
        <authorList>
            <consortium name="Ensembl"/>
        </authorList>
    </citation>
    <scope>IDENTIFICATION</scope>
</reference>
<dbReference type="Gene3D" id="1.25.40.20">
    <property type="entry name" value="Ankyrin repeat-containing domain"/>
    <property type="match status" value="1"/>
</dbReference>
<sequence length="1051" mass="108969">MQDALRLLGKKRARRGRDGPAQLRASRLAARLCRALRRPDDARVAALLQEGANPNLVLPEGVAPMHLAAGLEQENGIRRLCLLLQHGGDPNVRSGEGLTPLHVAASWGCTACLRLLLAEGGDPQLEDQEGKRALDLAVEQGNEMCVGILQDGGWSSGFPQRRAESFLSTVTEDAGATGPGDYPSDGPSPSSWKEACQHGELPGTFPPNGGPGPCTQDRSPSSFLTEGSWQGDTILGLADFGIWPLEAPNGFLAPGNLPSSRAKAGTRWGGEGGRSLSGAGVKQSWDIQASAEGGCSCPLGPDTAPLSSVGPEAPSVRPDMPGAAGPPRKTQPSASLSPEPEAAQLRHPQGAKGCGLSQGCGSLDPGLWQRLPSQDGLGVTCRDHLAESTAVSGVGKGVVGLGSALGVSGSLDGCSARGRSPGRCSAASTDRYLSCVSECYTSAVEELGHGCLQEGEGREAASHGGLGCGPPACLGRGLGGQRTLSTRGDAQIFPGSQDLALAPSKNPWEVSQGKERATMGPPESEAPWEGPVLVTGGLPGEGQGPVPSAAGEELAEAGARWGLPRPALPTRPQQAGERQPGSSTEDALPVQWRAEEGHGLRGCGGPPGPSSTAEGAPCPPASVGGQPPSTLDAQLRSMMLATKVGHPPLPPSCWKCCPVPTWPQSPPMGTLPQQSLSAAPLFEEPLEVVRRGLGPASPRGGAGGLGQWPPPAGEAEETGEGRSLSPPPTTRKPSLNPGLCSLGCPLTSARGGIGGGELGPLESLGAQGSLGQPAEAASQVRFSWLSRRGPSAPGPPGRLSPPCQEVPLSPGGRPVPLSATEPVEHLYVDEEGGQSFIERHLPPTDDSGPSSSEGSLGGDWQEAGGSGAGAPLNPEHLTDRALVRKLCELGADPGPVTPLTRRVYVWLLERLSRETAESPGRKGPAAYSPELAAALHTSRIPPSKADEMALAAEFDQPDKNRRWREGLLKSSFNYLLLDPRVTQNLPARCQLLSPAEAFQTFVRAVFYVGKGTRGRPYRHLYQALSHYREGQGTPATQVGGPQQLWDLRLLR</sequence>
<dbReference type="GO" id="GO:0000724">
    <property type="term" value="P:double-strand break repair via homologous recombination"/>
    <property type="evidence" value="ECO:0007669"/>
    <property type="project" value="TreeGrafter"/>
</dbReference>
<dbReference type="AlphaFoldDB" id="A0A8C5RRX0"/>
<dbReference type="Pfam" id="PF03020">
    <property type="entry name" value="LEM"/>
    <property type="match status" value="1"/>
</dbReference>
<dbReference type="PROSITE" id="PS50954">
    <property type="entry name" value="LEM"/>
    <property type="match status" value="1"/>
</dbReference>
<dbReference type="Pfam" id="PF22945">
    <property type="entry name" value="LEM-3_GIY-YIG"/>
    <property type="match status" value="1"/>
</dbReference>
<proteinExistence type="predicted"/>